<dbReference type="OrthoDB" id="5654404at2"/>
<proteinExistence type="predicted"/>
<dbReference type="EMBL" id="LNXV01000036">
    <property type="protein sequence ID" value="KTC76932.1"/>
    <property type="molecule type" value="Genomic_DNA"/>
</dbReference>
<comment type="caution">
    <text evidence="1">The sequence shown here is derived from an EMBL/GenBank/DDBJ whole genome shotgun (WGS) entry which is preliminary data.</text>
</comment>
<organism evidence="1 2">
    <name type="scientific">Legionella brunensis</name>
    <dbReference type="NCBI Taxonomy" id="29422"/>
    <lineage>
        <taxon>Bacteria</taxon>
        <taxon>Pseudomonadati</taxon>
        <taxon>Pseudomonadota</taxon>
        <taxon>Gammaproteobacteria</taxon>
        <taxon>Legionellales</taxon>
        <taxon>Legionellaceae</taxon>
        <taxon>Legionella</taxon>
    </lineage>
</organism>
<reference evidence="1 2" key="1">
    <citation type="submission" date="2015-11" db="EMBL/GenBank/DDBJ databases">
        <title>Genomic analysis of 38 Legionella species identifies large and diverse effector repertoires.</title>
        <authorList>
            <person name="Burstein D."/>
            <person name="Amaro F."/>
            <person name="Zusman T."/>
            <person name="Lifshitz Z."/>
            <person name="Cohen O."/>
            <person name="Gilbert J.A."/>
            <person name="Pupko T."/>
            <person name="Shuman H.A."/>
            <person name="Segal G."/>
        </authorList>
    </citation>
    <scope>NUCLEOTIDE SEQUENCE [LARGE SCALE GENOMIC DNA]</scope>
    <source>
        <strain evidence="1 2">ATCC 43878</strain>
    </source>
</reference>
<dbReference type="RefSeq" id="WP_058442990.1">
    <property type="nucleotide sequence ID" value="NZ_CAAAHU010000014.1"/>
</dbReference>
<protein>
    <submittedName>
        <fullName evidence="1">Uncharacterized protein</fullName>
    </submittedName>
</protein>
<gene>
    <name evidence="1" type="ORF">Lbru_3039</name>
</gene>
<name>A0A0W0S197_9GAMM</name>
<dbReference type="PATRIC" id="fig|29422.6.peg.3215"/>
<sequence>MPGLEIKRDIGLLDVDNTLIFGSEGRITYNDNLLAALKEAGIRDIYLFTSMTITSNSVKERQEAISYLRGKGFTVHGVITPSDIFWHLNQSLADDFLKEFVDKNPVEKLLEQEKYSTIKSMLNSKPAVAFATGLSSSPEAMPEVEAHSRTVNNVLGVMKNFYHEYKTDKGHMYALFAEYKPEWCNQIVVVDDDPYNIDATKQANEKFGLPLVTVVNRVEGNYELPKGFYEKALASLISKQHLKNILAAYVAEREKSNDSQFSWAALFQKKLPLLQEKPAITALERVLEGEKMDLSAHMETLRQGVLGSAIRKFVKSGEASALCGTNVNTVSNFITAMYQKVNGSEIPSLV</sequence>
<dbReference type="AlphaFoldDB" id="A0A0W0S197"/>
<keyword evidence="2" id="KW-1185">Reference proteome</keyword>
<evidence type="ECO:0000313" key="1">
    <source>
        <dbReference type="EMBL" id="KTC76932.1"/>
    </source>
</evidence>
<accession>A0A0W0S197</accession>
<evidence type="ECO:0000313" key="2">
    <source>
        <dbReference type="Proteomes" id="UP000054742"/>
    </source>
</evidence>
<dbReference type="Proteomes" id="UP000054742">
    <property type="component" value="Unassembled WGS sequence"/>
</dbReference>